<dbReference type="AlphaFoldDB" id="A0A484H317"/>
<keyword evidence="3" id="KW-1185">Reference proteome</keyword>
<accession>A0A484H317</accession>
<sequence length="60" mass="6329">MGSGARARSACAPESAAHRPLRPGSGSAFERSARPWRAKSDLRARSEGARRSAFSSADGR</sequence>
<gene>
    <name evidence="2" type="ORF">DBR06_SOUSAS25010023</name>
</gene>
<proteinExistence type="predicted"/>
<feature type="compositionally biased region" description="Basic and acidic residues" evidence="1">
    <location>
        <begin position="38"/>
        <end position="50"/>
    </location>
</feature>
<comment type="caution">
    <text evidence="2">The sequence shown here is derived from an EMBL/GenBank/DDBJ whole genome shotgun (WGS) entry which is preliminary data.</text>
</comment>
<protein>
    <submittedName>
        <fullName evidence="2">Uncharacterized protein</fullName>
    </submittedName>
</protein>
<evidence type="ECO:0000313" key="3">
    <source>
        <dbReference type="Proteomes" id="UP000295264"/>
    </source>
</evidence>
<dbReference type="EMBL" id="QWLN02000047">
    <property type="protein sequence ID" value="TEA42524.1"/>
    <property type="molecule type" value="Genomic_DNA"/>
</dbReference>
<evidence type="ECO:0000313" key="2">
    <source>
        <dbReference type="EMBL" id="TEA42524.1"/>
    </source>
</evidence>
<reference evidence="2 3" key="1">
    <citation type="journal article" date="2018" name="Genomics">
        <title>Molecular footprints of inshore aquatic adaptation in Indo-Pacific humpback dolphin (Sousa chinensis).</title>
        <authorList>
            <person name="Ming Y."/>
            <person name="Jian J."/>
            <person name="Yu F."/>
            <person name="Yu X."/>
            <person name="Wang J."/>
            <person name="Liu W."/>
        </authorList>
    </citation>
    <scope>NUCLEOTIDE SEQUENCE [LARGE SCALE GENOMIC DNA]</scope>
    <source>
        <strain evidence="2">MY-2018</strain>
        <tissue evidence="2">Skin</tissue>
    </source>
</reference>
<evidence type="ECO:0000256" key="1">
    <source>
        <dbReference type="SAM" id="MobiDB-lite"/>
    </source>
</evidence>
<organism evidence="2 3">
    <name type="scientific">Sousa chinensis</name>
    <name type="common">Indo-pacific humpbacked dolphin</name>
    <name type="synonym">Steno chinensis</name>
    <dbReference type="NCBI Taxonomy" id="103600"/>
    <lineage>
        <taxon>Eukaryota</taxon>
        <taxon>Metazoa</taxon>
        <taxon>Chordata</taxon>
        <taxon>Craniata</taxon>
        <taxon>Vertebrata</taxon>
        <taxon>Euteleostomi</taxon>
        <taxon>Mammalia</taxon>
        <taxon>Eutheria</taxon>
        <taxon>Laurasiatheria</taxon>
        <taxon>Artiodactyla</taxon>
        <taxon>Whippomorpha</taxon>
        <taxon>Cetacea</taxon>
        <taxon>Odontoceti</taxon>
        <taxon>Delphinidae</taxon>
        <taxon>Sousa</taxon>
    </lineage>
</organism>
<name>A0A484H317_SOUCH</name>
<feature type="region of interest" description="Disordered" evidence="1">
    <location>
        <begin position="1"/>
        <end position="60"/>
    </location>
</feature>
<dbReference type="Proteomes" id="UP000295264">
    <property type="component" value="Unassembled WGS sequence"/>
</dbReference>